<dbReference type="Proteomes" id="UP000295985">
    <property type="component" value="Unassembled WGS sequence"/>
</dbReference>
<dbReference type="Proteomes" id="UP000303847">
    <property type="component" value="Chromosome"/>
</dbReference>
<reference evidence="2 4" key="2">
    <citation type="submission" date="2018-11" db="EMBL/GenBank/DDBJ databases">
        <title>Genome sequences of Brenneria nigrifluens and Brenneria rubrifaciens.</title>
        <authorList>
            <person name="Poret-Peterson A.T."/>
            <person name="McClean A.E."/>
            <person name="Kluepfel D.A."/>
        </authorList>
    </citation>
    <scope>NUCLEOTIDE SEQUENCE [LARGE SCALE GENOMIC DNA]</scope>
    <source>
        <strain evidence="2 4">ATCC 13028</strain>
    </source>
</reference>
<sequence length="77" mass="8707">MGTNEIISTQTQGQLVSTDFNRFEQFLESLGLPKENVLASTMVDLTLYIQTFLLSYGCDNFLRIYSRGERYPSALCG</sequence>
<evidence type="ECO:0000313" key="4">
    <source>
        <dbReference type="Proteomes" id="UP000303847"/>
    </source>
</evidence>
<dbReference type="EMBL" id="QDKK01000024">
    <property type="protein sequence ID" value="PWC23442.1"/>
    <property type="molecule type" value="Genomic_DNA"/>
</dbReference>
<evidence type="ECO:0000313" key="1">
    <source>
        <dbReference type="EMBL" id="PWC23442.1"/>
    </source>
</evidence>
<proteinExistence type="predicted"/>
<dbReference type="OrthoDB" id="1102561at2"/>
<keyword evidence="4" id="KW-1185">Reference proteome</keyword>
<evidence type="ECO:0000313" key="3">
    <source>
        <dbReference type="Proteomes" id="UP000295985"/>
    </source>
</evidence>
<organism evidence="1 3">
    <name type="scientific">Brenneria nigrifluens DSM 30175 = ATCC 13028</name>
    <dbReference type="NCBI Taxonomy" id="1121120"/>
    <lineage>
        <taxon>Bacteria</taxon>
        <taxon>Pseudomonadati</taxon>
        <taxon>Pseudomonadota</taxon>
        <taxon>Gammaproteobacteria</taxon>
        <taxon>Enterobacterales</taxon>
        <taxon>Pectobacteriaceae</taxon>
        <taxon>Brenneria</taxon>
    </lineage>
</organism>
<dbReference type="AlphaFoldDB" id="A0A2U1UPE2"/>
<protein>
    <submittedName>
        <fullName evidence="1">Uncharacterized protein</fullName>
    </submittedName>
</protein>
<reference evidence="1 3" key="1">
    <citation type="submission" date="2018-04" db="EMBL/GenBank/DDBJ databases">
        <title>Brenneria corticis sp.nov.</title>
        <authorList>
            <person name="Li Y."/>
        </authorList>
    </citation>
    <scope>NUCLEOTIDE SEQUENCE [LARGE SCALE GENOMIC DNA]</scope>
    <source>
        <strain evidence="1 3">LMG 2694</strain>
    </source>
</reference>
<dbReference type="EMBL" id="CP034036">
    <property type="protein sequence ID" value="QCR06183.1"/>
    <property type="molecule type" value="Genomic_DNA"/>
</dbReference>
<evidence type="ECO:0000313" key="2">
    <source>
        <dbReference type="EMBL" id="QCR06183.1"/>
    </source>
</evidence>
<gene>
    <name evidence="1" type="ORF">DDT54_14410</name>
    <name evidence="2" type="ORF">EH206_19720</name>
</gene>
<name>A0A2U1UPE2_9GAMM</name>
<accession>A0A2U1UPE2</accession>